<organism evidence="3 4">
    <name type="scientific">Candidatus Gottesmanbacteria bacterium RBG_13_45_10</name>
    <dbReference type="NCBI Taxonomy" id="1798370"/>
    <lineage>
        <taxon>Bacteria</taxon>
        <taxon>Candidatus Gottesmaniibacteriota</taxon>
    </lineage>
</organism>
<dbReference type="AlphaFoldDB" id="A0A1F5ZFW8"/>
<feature type="domain" description="Glycosyl transferase family 1" evidence="2">
    <location>
        <begin position="187"/>
        <end position="347"/>
    </location>
</feature>
<gene>
    <name evidence="3" type="ORF">A2Z00_00495</name>
</gene>
<dbReference type="SUPFAM" id="SSF53756">
    <property type="entry name" value="UDP-Glycosyltransferase/glycogen phosphorylase"/>
    <property type="match status" value="1"/>
</dbReference>
<evidence type="ECO:0000259" key="2">
    <source>
        <dbReference type="Pfam" id="PF00534"/>
    </source>
</evidence>
<dbReference type="GO" id="GO:0009103">
    <property type="term" value="P:lipopolysaccharide biosynthetic process"/>
    <property type="evidence" value="ECO:0007669"/>
    <property type="project" value="TreeGrafter"/>
</dbReference>
<proteinExistence type="predicted"/>
<evidence type="ECO:0000256" key="1">
    <source>
        <dbReference type="ARBA" id="ARBA00022679"/>
    </source>
</evidence>
<comment type="caution">
    <text evidence="3">The sequence shown here is derived from an EMBL/GenBank/DDBJ whole genome shotgun (WGS) entry which is preliminary data.</text>
</comment>
<evidence type="ECO:0000313" key="4">
    <source>
        <dbReference type="Proteomes" id="UP000177268"/>
    </source>
</evidence>
<name>A0A1F5ZFW8_9BACT</name>
<keyword evidence="1" id="KW-0808">Transferase</keyword>
<dbReference type="EMBL" id="MFIZ01000030">
    <property type="protein sequence ID" value="OGG11396.1"/>
    <property type="molecule type" value="Genomic_DNA"/>
</dbReference>
<dbReference type="Pfam" id="PF00534">
    <property type="entry name" value="Glycos_transf_1"/>
    <property type="match status" value="1"/>
</dbReference>
<dbReference type="Gene3D" id="3.40.50.2000">
    <property type="entry name" value="Glycogen Phosphorylase B"/>
    <property type="match status" value="2"/>
</dbReference>
<dbReference type="Proteomes" id="UP000177268">
    <property type="component" value="Unassembled WGS sequence"/>
</dbReference>
<dbReference type="STRING" id="1798370.A2Z00_00495"/>
<accession>A0A1F5ZFW8</accession>
<evidence type="ECO:0000313" key="3">
    <source>
        <dbReference type="EMBL" id="OGG11396.1"/>
    </source>
</evidence>
<protein>
    <recommendedName>
        <fullName evidence="2">Glycosyl transferase family 1 domain-containing protein</fullName>
    </recommendedName>
</protein>
<dbReference type="PANTHER" id="PTHR46401:SF2">
    <property type="entry name" value="GLYCOSYLTRANSFERASE WBBK-RELATED"/>
    <property type="match status" value="1"/>
</dbReference>
<reference evidence="3 4" key="1">
    <citation type="journal article" date="2016" name="Nat. Commun.">
        <title>Thousands of microbial genomes shed light on interconnected biogeochemical processes in an aquifer system.</title>
        <authorList>
            <person name="Anantharaman K."/>
            <person name="Brown C.T."/>
            <person name="Hug L.A."/>
            <person name="Sharon I."/>
            <person name="Castelle C.J."/>
            <person name="Probst A.J."/>
            <person name="Thomas B.C."/>
            <person name="Singh A."/>
            <person name="Wilkins M.J."/>
            <person name="Karaoz U."/>
            <person name="Brodie E.L."/>
            <person name="Williams K.H."/>
            <person name="Hubbard S.S."/>
            <person name="Banfield J.F."/>
        </authorList>
    </citation>
    <scope>NUCLEOTIDE SEQUENCE [LARGE SCALE GENOMIC DNA]</scope>
</reference>
<sequence length="370" mass="42096">MFGTYDPTYTSNKLTIAGLRDNGARVVEVNAAVTVTTLNKKQEMGWLQLAKRVLRKYRIVSEIIKHRKGIAASDVIYVGYPGHFDVFPAWFVAKIFRKKLVFNPLLIFYTGFTEEQGILSKGSFLAKLAKFGEGLVYRMCDLVIADTPFQQEFMERIFCVPKSKIRTVALGADDKFYPYTPYTNTTNKINVTYYGLYSPIHGVEYIIEAARRLRSDKDIHFDMIGNRGQTFDASITRAKKLKLTNMSFYYDIPQEEHIPIAQKGDIFLGFLAKHPSIDRVIPNKVYQGLSLNKVVVTADAPVIRSVFTNKKNIYIVPPADTDAFVDAIVELKNNPSLRKRIATQGYRMFTENFSPTIVGEKLIEYMGEIL</sequence>
<dbReference type="InterPro" id="IPR001296">
    <property type="entry name" value="Glyco_trans_1"/>
</dbReference>
<dbReference type="GO" id="GO:0016757">
    <property type="term" value="F:glycosyltransferase activity"/>
    <property type="evidence" value="ECO:0007669"/>
    <property type="project" value="InterPro"/>
</dbReference>
<dbReference type="PANTHER" id="PTHR46401">
    <property type="entry name" value="GLYCOSYLTRANSFERASE WBBK-RELATED"/>
    <property type="match status" value="1"/>
</dbReference>
<dbReference type="CDD" id="cd03794">
    <property type="entry name" value="GT4_WbuB-like"/>
    <property type="match status" value="1"/>
</dbReference>